<dbReference type="PATRIC" id="fig|1173022.3.peg.3851"/>
<dbReference type="PANTHER" id="PTHR21366">
    <property type="entry name" value="GLYOXALASE FAMILY PROTEIN"/>
    <property type="match status" value="1"/>
</dbReference>
<keyword evidence="3" id="KW-0223">Dioxygenase</keyword>
<keyword evidence="3" id="KW-0560">Oxidoreductase</keyword>
<dbReference type="Gene3D" id="3.10.180.10">
    <property type="entry name" value="2,3-Dihydroxybiphenyl 1,2-Dioxygenase, domain 1"/>
    <property type="match status" value="1"/>
</dbReference>
<feature type="domain" description="VOC" evidence="2">
    <location>
        <begin position="5"/>
        <end position="120"/>
    </location>
</feature>
<keyword evidence="4" id="KW-1185">Reference proteome</keyword>
<dbReference type="InterPro" id="IPR004360">
    <property type="entry name" value="Glyas_Fos-R_dOase_dom"/>
</dbReference>
<evidence type="ECO:0000256" key="1">
    <source>
        <dbReference type="ARBA" id="ARBA00022723"/>
    </source>
</evidence>
<dbReference type="InterPro" id="IPR029068">
    <property type="entry name" value="Glyas_Bleomycin-R_OHBP_Dase"/>
</dbReference>
<keyword evidence="1" id="KW-0479">Metal-binding</keyword>
<evidence type="ECO:0000313" key="4">
    <source>
        <dbReference type="Proteomes" id="UP000010472"/>
    </source>
</evidence>
<dbReference type="AlphaFoldDB" id="K9W3R7"/>
<dbReference type="EMBL" id="CP003620">
    <property type="protein sequence ID" value="AFZ14402.1"/>
    <property type="molecule type" value="Genomic_DNA"/>
</dbReference>
<dbReference type="CDD" id="cd07245">
    <property type="entry name" value="VOC_like"/>
    <property type="match status" value="1"/>
</dbReference>
<reference evidence="3 4" key="1">
    <citation type="submission" date="2012-06" db="EMBL/GenBank/DDBJ databases">
        <title>Finished chromosome of genome of Crinalium epipsammum PCC 9333.</title>
        <authorList>
            <consortium name="US DOE Joint Genome Institute"/>
            <person name="Gugger M."/>
            <person name="Coursin T."/>
            <person name="Rippka R."/>
            <person name="Tandeau De Marsac N."/>
            <person name="Huntemann M."/>
            <person name="Wei C.-L."/>
            <person name="Han J."/>
            <person name="Detter J.C."/>
            <person name="Han C."/>
            <person name="Tapia R."/>
            <person name="Davenport K."/>
            <person name="Daligault H."/>
            <person name="Erkkila T."/>
            <person name="Gu W."/>
            <person name="Munk A.C.C."/>
            <person name="Teshima H."/>
            <person name="Xu Y."/>
            <person name="Chain P."/>
            <person name="Chen A."/>
            <person name="Krypides N."/>
            <person name="Mavromatis K."/>
            <person name="Markowitz V."/>
            <person name="Szeto E."/>
            <person name="Ivanova N."/>
            <person name="Mikhailova N."/>
            <person name="Ovchinnikova G."/>
            <person name="Pagani I."/>
            <person name="Pati A."/>
            <person name="Goodwin L."/>
            <person name="Peters L."/>
            <person name="Pitluck S."/>
            <person name="Woyke T."/>
            <person name="Kerfeld C."/>
        </authorList>
    </citation>
    <scope>NUCLEOTIDE SEQUENCE [LARGE SCALE GENOMIC DNA]</scope>
    <source>
        <strain evidence="3 4">PCC 9333</strain>
    </source>
</reference>
<dbReference type="InterPro" id="IPR037523">
    <property type="entry name" value="VOC_core"/>
</dbReference>
<dbReference type="Pfam" id="PF00903">
    <property type="entry name" value="Glyoxalase"/>
    <property type="match status" value="1"/>
</dbReference>
<dbReference type="RefSeq" id="WP_015204507.1">
    <property type="nucleotide sequence ID" value="NC_019753.1"/>
</dbReference>
<accession>K9W3R7</accession>
<dbReference type="PANTHER" id="PTHR21366:SF22">
    <property type="entry name" value="VOC DOMAIN-CONTAINING PROTEIN"/>
    <property type="match status" value="1"/>
</dbReference>
<dbReference type="STRING" id="1173022.Cri9333_3579"/>
<dbReference type="GO" id="GO:0004462">
    <property type="term" value="F:lactoylglutathione lyase activity"/>
    <property type="evidence" value="ECO:0007669"/>
    <property type="project" value="InterPro"/>
</dbReference>
<dbReference type="OrthoDB" id="192739at2"/>
<dbReference type="PROSITE" id="PS51819">
    <property type="entry name" value="VOC"/>
    <property type="match status" value="1"/>
</dbReference>
<name>K9W3R7_9CYAN</name>
<dbReference type="eggNOG" id="COG0346">
    <property type="taxonomic scope" value="Bacteria"/>
</dbReference>
<dbReference type="GO" id="GO:0051213">
    <property type="term" value="F:dioxygenase activity"/>
    <property type="evidence" value="ECO:0007669"/>
    <property type="project" value="UniProtKB-KW"/>
</dbReference>
<dbReference type="HOGENOM" id="CLU_046006_12_4_3"/>
<evidence type="ECO:0000313" key="3">
    <source>
        <dbReference type="EMBL" id="AFZ14402.1"/>
    </source>
</evidence>
<gene>
    <name evidence="3" type="ORF">Cri9333_3579</name>
</gene>
<proteinExistence type="predicted"/>
<dbReference type="InterPro" id="IPR018146">
    <property type="entry name" value="Glyoxalase_1_CS"/>
</dbReference>
<dbReference type="SUPFAM" id="SSF54593">
    <property type="entry name" value="Glyoxalase/Bleomycin resistance protein/Dihydroxybiphenyl dioxygenase"/>
    <property type="match status" value="1"/>
</dbReference>
<dbReference type="PROSITE" id="PS00934">
    <property type="entry name" value="GLYOXALASE_I_1"/>
    <property type="match status" value="1"/>
</dbReference>
<sequence length="120" mass="13324">MQIKDCLHIAILVSDLERAEHFYGKILGLSQVDRSLNFPGTWYQIGNLQIHLIVDTTIQSQLHNSEKLGRNRHIAFSVTNLDEAKSQLIAHGCEVQMSASGRAALFTIDPDGNVIELNLG</sequence>
<organism evidence="3 4">
    <name type="scientific">Crinalium epipsammum PCC 9333</name>
    <dbReference type="NCBI Taxonomy" id="1173022"/>
    <lineage>
        <taxon>Bacteria</taxon>
        <taxon>Bacillati</taxon>
        <taxon>Cyanobacteriota</taxon>
        <taxon>Cyanophyceae</taxon>
        <taxon>Gomontiellales</taxon>
        <taxon>Gomontiellaceae</taxon>
        <taxon>Crinalium</taxon>
    </lineage>
</organism>
<dbReference type="InterPro" id="IPR050383">
    <property type="entry name" value="GlyoxalaseI/FosfomycinResist"/>
</dbReference>
<protein>
    <submittedName>
        <fullName evidence="3">Glyoxalase/bleomycin resistance protein/dioxygenase</fullName>
    </submittedName>
</protein>
<dbReference type="Proteomes" id="UP000010472">
    <property type="component" value="Chromosome"/>
</dbReference>
<dbReference type="KEGG" id="cep:Cri9333_3579"/>
<dbReference type="GO" id="GO:0046872">
    <property type="term" value="F:metal ion binding"/>
    <property type="evidence" value="ECO:0007669"/>
    <property type="project" value="UniProtKB-KW"/>
</dbReference>
<evidence type="ECO:0000259" key="2">
    <source>
        <dbReference type="PROSITE" id="PS51819"/>
    </source>
</evidence>